<feature type="region of interest" description="Disordered" evidence="5">
    <location>
        <begin position="55"/>
        <end position="77"/>
    </location>
</feature>
<evidence type="ECO:0000313" key="10">
    <source>
        <dbReference type="EMBL" id="KAE9446011.1"/>
    </source>
</evidence>
<dbReference type="SUPFAM" id="SSF47592">
    <property type="entry name" value="SWIB/MDM2 domain"/>
    <property type="match status" value="1"/>
</dbReference>
<feature type="compositionally biased region" description="Basic and acidic residues" evidence="5">
    <location>
        <begin position="686"/>
        <end position="702"/>
    </location>
</feature>
<dbReference type="InterPro" id="IPR019835">
    <property type="entry name" value="SWIB_domain"/>
</dbReference>
<keyword evidence="1 4" id="KW-0479">Metal-binding</keyword>
<organism evidence="10">
    <name type="scientific">Rhododendron williamsianum</name>
    <dbReference type="NCBI Taxonomy" id="262921"/>
    <lineage>
        <taxon>Eukaryota</taxon>
        <taxon>Viridiplantae</taxon>
        <taxon>Streptophyta</taxon>
        <taxon>Embryophyta</taxon>
        <taxon>Tracheophyta</taxon>
        <taxon>Spermatophyta</taxon>
        <taxon>Magnoliopsida</taxon>
        <taxon>eudicotyledons</taxon>
        <taxon>Gunneridae</taxon>
        <taxon>Pentapetalae</taxon>
        <taxon>asterids</taxon>
        <taxon>Ericales</taxon>
        <taxon>Ericaceae</taxon>
        <taxon>Ericoideae</taxon>
        <taxon>Rhodoreae</taxon>
        <taxon>Rhododendron</taxon>
    </lineage>
</organism>
<evidence type="ECO:0000256" key="3">
    <source>
        <dbReference type="ARBA" id="ARBA00022833"/>
    </source>
</evidence>
<dbReference type="InterPro" id="IPR003169">
    <property type="entry name" value="GYF"/>
</dbReference>
<dbReference type="InterPro" id="IPR011011">
    <property type="entry name" value="Znf_FYVE_PHD"/>
</dbReference>
<keyword evidence="2 4" id="KW-0863">Zinc-finger</keyword>
<dbReference type="PROSITE" id="PS51925">
    <property type="entry name" value="SWIB_MDM2"/>
    <property type="match status" value="1"/>
</dbReference>
<feature type="domain" description="Plus3" evidence="8">
    <location>
        <begin position="484"/>
        <end position="616"/>
    </location>
</feature>
<dbReference type="Gene3D" id="3.30.40.10">
    <property type="entry name" value="Zinc/RING finger domain, C3HC4 (zinc finger)"/>
    <property type="match status" value="1"/>
</dbReference>
<dbReference type="PROSITE" id="PS51360">
    <property type="entry name" value="PLUS3"/>
    <property type="match status" value="1"/>
</dbReference>
<feature type="compositionally biased region" description="Polar residues" evidence="5">
    <location>
        <begin position="328"/>
        <end position="337"/>
    </location>
</feature>
<dbReference type="Gene3D" id="1.10.245.10">
    <property type="entry name" value="SWIB/MDM2 domain"/>
    <property type="match status" value="1"/>
</dbReference>
<feature type="compositionally biased region" description="Gly residues" evidence="5">
    <location>
        <begin position="1432"/>
        <end position="1447"/>
    </location>
</feature>
<evidence type="ECO:0008006" key="11">
    <source>
        <dbReference type="Google" id="ProtNLM"/>
    </source>
</evidence>
<dbReference type="InterPro" id="IPR004343">
    <property type="entry name" value="Plus-3_dom"/>
</dbReference>
<dbReference type="InterPro" id="IPR000571">
    <property type="entry name" value="Znf_CCCH"/>
</dbReference>
<dbReference type="SMART" id="SM00356">
    <property type="entry name" value="ZnF_C3H1"/>
    <property type="match status" value="1"/>
</dbReference>
<evidence type="ECO:0000259" key="6">
    <source>
        <dbReference type="PROSITE" id="PS50103"/>
    </source>
</evidence>
<dbReference type="CDD" id="cd00072">
    <property type="entry name" value="GYF"/>
    <property type="match status" value="1"/>
</dbReference>
<dbReference type="InterPro" id="IPR036885">
    <property type="entry name" value="SWIB_MDM2_dom_sf"/>
</dbReference>
<dbReference type="OrthoDB" id="6415790at2759"/>
<dbReference type="Pfam" id="PF25980">
    <property type="entry name" value="NERD_plant"/>
    <property type="match status" value="1"/>
</dbReference>
<evidence type="ECO:0000259" key="9">
    <source>
        <dbReference type="PROSITE" id="PS51925"/>
    </source>
</evidence>
<gene>
    <name evidence="10" type="ORF">C3L33_22049</name>
</gene>
<dbReference type="PROSITE" id="PS50829">
    <property type="entry name" value="GYF"/>
    <property type="match status" value="1"/>
</dbReference>
<evidence type="ECO:0000256" key="4">
    <source>
        <dbReference type="PROSITE-ProRule" id="PRU00723"/>
    </source>
</evidence>
<dbReference type="SMART" id="SM00444">
    <property type="entry name" value="GYF"/>
    <property type="match status" value="1"/>
</dbReference>
<evidence type="ECO:0000259" key="8">
    <source>
        <dbReference type="PROSITE" id="PS51360"/>
    </source>
</evidence>
<accession>A0A6A4KRR0</accession>
<name>A0A6A4KRR0_9ERIC</name>
<dbReference type="SUPFAM" id="SSF57903">
    <property type="entry name" value="FYVE/PHD zinc finger"/>
    <property type="match status" value="1"/>
</dbReference>
<evidence type="ECO:0000256" key="2">
    <source>
        <dbReference type="ARBA" id="ARBA00022771"/>
    </source>
</evidence>
<evidence type="ECO:0000256" key="5">
    <source>
        <dbReference type="SAM" id="MobiDB-lite"/>
    </source>
</evidence>
<feature type="region of interest" description="Disordered" evidence="5">
    <location>
        <begin position="686"/>
        <end position="765"/>
    </location>
</feature>
<keyword evidence="3 4" id="KW-0862">Zinc</keyword>
<dbReference type="InterPro" id="IPR035445">
    <property type="entry name" value="GYF-like_dom_sf"/>
</dbReference>
<feature type="zinc finger region" description="C3H1-type" evidence="4">
    <location>
        <begin position="1452"/>
        <end position="1478"/>
    </location>
</feature>
<dbReference type="InterPro" id="IPR036128">
    <property type="entry name" value="Plus3-like_sf"/>
</dbReference>
<feature type="compositionally biased region" description="Basic and acidic residues" evidence="5">
    <location>
        <begin position="1382"/>
        <end position="1400"/>
    </location>
</feature>
<dbReference type="Gene3D" id="3.90.70.200">
    <property type="entry name" value="Plus-3 domain"/>
    <property type="match status" value="1"/>
</dbReference>
<feature type="region of interest" description="Disordered" evidence="5">
    <location>
        <begin position="1280"/>
        <end position="1454"/>
    </location>
</feature>
<dbReference type="PROSITE" id="PS50103">
    <property type="entry name" value="ZF_C3H1"/>
    <property type="match status" value="1"/>
</dbReference>
<dbReference type="CDD" id="cd10567">
    <property type="entry name" value="SWIB-MDM2_like"/>
    <property type="match status" value="1"/>
</dbReference>
<dbReference type="SMART" id="SM00151">
    <property type="entry name" value="SWIB"/>
    <property type="match status" value="1"/>
</dbReference>
<dbReference type="PANTHER" id="PTHR46695">
    <property type="entry name" value="ZINC FINGER CCCH DOMAIN-CONTAINING PROTEIN 44-RELATED"/>
    <property type="match status" value="1"/>
</dbReference>
<dbReference type="SMART" id="SM00249">
    <property type="entry name" value="PHD"/>
    <property type="match status" value="1"/>
</dbReference>
<dbReference type="InterPro" id="IPR013083">
    <property type="entry name" value="Znf_RING/FYVE/PHD"/>
</dbReference>
<feature type="domain" description="DM2" evidence="9">
    <location>
        <begin position="342"/>
        <end position="425"/>
    </location>
</feature>
<feature type="domain" description="GYF" evidence="7">
    <location>
        <begin position="833"/>
        <end position="887"/>
    </location>
</feature>
<protein>
    <recommendedName>
        <fullName evidence="11">Zinc finger CCCH domain-containing protein 44</fullName>
    </recommendedName>
</protein>
<dbReference type="EMBL" id="QEFC01003985">
    <property type="protein sequence ID" value="KAE9446011.1"/>
    <property type="molecule type" value="Genomic_DNA"/>
</dbReference>
<dbReference type="Pfam" id="PF02213">
    <property type="entry name" value="GYF"/>
    <property type="match status" value="1"/>
</dbReference>
<feature type="domain" description="C3H1-type" evidence="6">
    <location>
        <begin position="1452"/>
        <end position="1478"/>
    </location>
</feature>
<feature type="compositionally biased region" description="Low complexity" evidence="5">
    <location>
        <begin position="1416"/>
        <end position="1431"/>
    </location>
</feature>
<feature type="compositionally biased region" description="Polar residues" evidence="5">
    <location>
        <begin position="731"/>
        <end position="750"/>
    </location>
</feature>
<feature type="non-terminal residue" evidence="10">
    <location>
        <position position="1"/>
    </location>
</feature>
<dbReference type="SUPFAM" id="SSF55277">
    <property type="entry name" value="GYF domain"/>
    <property type="match status" value="1"/>
</dbReference>
<feature type="region of interest" description="Disordered" evidence="5">
    <location>
        <begin position="317"/>
        <end position="337"/>
    </location>
</feature>
<dbReference type="SMART" id="SM00719">
    <property type="entry name" value="Plus3"/>
    <property type="match status" value="1"/>
</dbReference>
<dbReference type="CDD" id="cd15568">
    <property type="entry name" value="PHD5_NSD"/>
    <property type="match status" value="1"/>
</dbReference>
<dbReference type="GO" id="GO:0008270">
    <property type="term" value="F:zinc ion binding"/>
    <property type="evidence" value="ECO:0007669"/>
    <property type="project" value="UniProtKB-KW"/>
</dbReference>
<comment type="caution">
    <text evidence="10">The sequence shown here is derived from an EMBL/GenBank/DDBJ whole genome shotgun (WGS) entry which is preliminary data.</text>
</comment>
<dbReference type="Pfam" id="PF03126">
    <property type="entry name" value="Plus-3"/>
    <property type="match status" value="1"/>
</dbReference>
<feature type="compositionally biased region" description="Polar residues" evidence="5">
    <location>
        <begin position="1365"/>
        <end position="1379"/>
    </location>
</feature>
<dbReference type="Pfam" id="PF02201">
    <property type="entry name" value="SWIB"/>
    <property type="match status" value="1"/>
</dbReference>
<dbReference type="InterPro" id="IPR003121">
    <property type="entry name" value="SWIB_MDM2_domain"/>
</dbReference>
<feature type="compositionally biased region" description="Polar residues" evidence="5">
    <location>
        <begin position="1054"/>
        <end position="1077"/>
    </location>
</feature>
<evidence type="ECO:0000259" key="7">
    <source>
        <dbReference type="PROSITE" id="PS50829"/>
    </source>
</evidence>
<dbReference type="InterPro" id="IPR036855">
    <property type="entry name" value="Znf_CCCH_sf"/>
</dbReference>
<reference evidence="10" key="1">
    <citation type="journal article" date="2019" name="Genome Biol. Evol.">
        <title>The Rhododendron genome and chromosomal organization provide insight into shared whole-genome duplications across the heath family (Ericaceae).</title>
        <authorList>
            <person name="Soza V.L."/>
            <person name="Lindsley D."/>
            <person name="Waalkes A."/>
            <person name="Ramage E."/>
            <person name="Patwardhan R.P."/>
            <person name="Burton J.N."/>
            <person name="Adey A."/>
            <person name="Kumar A."/>
            <person name="Qiu R."/>
            <person name="Shendure J."/>
            <person name="Hall B."/>
        </authorList>
    </citation>
    <scope>NUCLEOTIDE SEQUENCE</scope>
    <source>
        <strain evidence="10">RSF 1966-606</strain>
    </source>
</reference>
<dbReference type="SUPFAM" id="SSF159042">
    <property type="entry name" value="Plus3-like"/>
    <property type="match status" value="1"/>
</dbReference>
<feature type="region of interest" description="Disordered" evidence="5">
    <location>
        <begin position="454"/>
        <end position="473"/>
    </location>
</feature>
<feature type="region of interest" description="Disordered" evidence="5">
    <location>
        <begin position="1047"/>
        <end position="1119"/>
    </location>
</feature>
<dbReference type="InterPro" id="IPR058668">
    <property type="entry name" value="NERD_dom"/>
</dbReference>
<dbReference type="InterPro" id="IPR001965">
    <property type="entry name" value="Znf_PHD"/>
</dbReference>
<dbReference type="Gene3D" id="3.30.1490.40">
    <property type="match status" value="1"/>
</dbReference>
<evidence type="ECO:0000256" key="1">
    <source>
        <dbReference type="ARBA" id="ARBA00022723"/>
    </source>
</evidence>
<sequence length="1478" mass="162695">MGIGGRRCLLAQEMLEIKLRPDCGGRGAFRALERQQCPPDARSQLIGVTATVTEIGGGKRKRGRPPKGQSKQTPLKKRKEDEEEDVCFICFDGGSLVLCDRKGCPKAYHPACIKRDEAFFRSKAKWNCGMLTQMNNGVLHLMIKPLVPSLHGDLASDQIHICRDIYWCCISGWHICSSCQKAAHYMCYTCTYSLCKACAKYADYVCVREKKGFCTTCMKTIILIENNGQGNKEMVQVDFDDKSSWEYLFKVYWVLLKEKLSLTLDELTQAQNPWKAAGTVASKAKSLDVHYGGNEGKVAIPSITSRLLEANNCDRPKEQLNLPKKGGSPSTDRSISDNNSISVETKEWASKELLEFVAHMRNGDTSFLSQFDVQTLLLDYIKINNLRDPRQQSQIICDLRLRNLFGRPRVGHFEMLKLLEFHCLMKEDSRKDVIQDNTVHDVLSQVEGDGNNDNLFMMGKHKKHKTRGKGDERGPQINLDEYAAIDVHNIKLIYLRRDLMESLLDNGKFHDKVVGSFVRIRISSGDPNIDMYRLVEVVGTCKVAVPYKIGDKTTDFKLAILNLDKKENISIDAVSNQEFSEDECQRLRQTIKCGLVAGLTVGQVRERAMALQEVKLNDWLETEILQLNNLRDRASEKGHNKEYPFFMDLNFPILVFPDKFTLRECVEKLELLKTPEEHQRRLHEIPDVHADPNMDPNCHSDEDPAVNSNHRQDEHAKSRYSGLSRNERDPNLNSSLNDVSYHSGSRSMSSPFYLDKGASSRDIERKNESLVNEGKDACGSNTYEKPGNRVDSSGSVVGGWNNQIGSFSGVGSEASVASLSTGSAPFAYDSKIDKLWHYRDPNGSIQGPFCMLQLRKWSTTGYFPSDMKIWSLNDEEGHSLLLKDVLDGHLSKSTSMGYASLPTQEVIKGSSDGGLRNCDGGQWSGSMNEAVAQSNASRVYMNDIQTGSSNSEHPQVHCPAPSVVFIEQAHEPSLHQASGDEVQMSLNRVNGIPHGNIVHQTTGGQIHENQSSSLTVNYSSNNWDSNSGFASVVNSTDMVEKIFGIDINLPSPPRKTSNGDSNGPSTQNQQSVPSNGFVQDLNIPNLPSSTSKPIDGDEKADATIHNVPSPQTKPADEDENAKAIDNKQFVSTDFEVQLPEVSHKWGGYSSTHTKPSFEEWNSGFLSSLKPPQVGNHHAAISTSKGDELATPSPPHPSCSWLASVTEPIEISTLAEESVSDLLAEVDAMESQGGGDLASPTSVNGGEDLFHDSKIDCFTSHMSLVPPLVKNVGLASTEEIKLPPPPQLTPNVERIRAPSQGGVLDPVKRSSKKSSTSTKVEVETKLTEPSTIGRDMVDGQHMETGVGRALTQGNSNRGIGHAQGTPRGSSNPNRSASSGFTGRDTHSKYGGDRLVSPRDRAFQSPRDQSPRDRDSGFSRGRPSGSSRQSSFGGSSGGVGGGSSGGGGYSRPQPKGPRVCKFFESGYCKKGAACNYFHPR</sequence>
<dbReference type="SUPFAM" id="SSF90229">
    <property type="entry name" value="CCCH zinc finger"/>
    <property type="match status" value="1"/>
</dbReference>
<dbReference type="GO" id="GO:0003677">
    <property type="term" value="F:DNA binding"/>
    <property type="evidence" value="ECO:0007669"/>
    <property type="project" value="InterPro"/>
</dbReference>
<dbReference type="PANTHER" id="PTHR46695:SF4">
    <property type="entry name" value="ZINC FINGER CCCH DOMAIN-CONTAINING PROTEIN 44"/>
    <property type="match status" value="1"/>
</dbReference>
<proteinExistence type="predicted"/>